<dbReference type="Pfam" id="PF09693">
    <property type="entry name" value="Phage_XkdX"/>
    <property type="match status" value="1"/>
</dbReference>
<sequence length="42" mass="4778">MNYEFWKAAYEFGWASPEQIQEAAVLGLITQEEVSQIIGTTQ</sequence>
<dbReference type="GeneID" id="97141876"/>
<accession>A0ABX8Y704</accession>
<organism evidence="1 2">
    <name type="scientific">Aneurinibacillus thermoaerophilus</name>
    <dbReference type="NCBI Taxonomy" id="143495"/>
    <lineage>
        <taxon>Bacteria</taxon>
        <taxon>Bacillati</taxon>
        <taxon>Bacillota</taxon>
        <taxon>Bacilli</taxon>
        <taxon>Bacillales</taxon>
        <taxon>Paenibacillaceae</taxon>
        <taxon>Aneurinibacillus group</taxon>
        <taxon>Aneurinibacillus</taxon>
    </lineage>
</organism>
<dbReference type="RefSeq" id="WP_220558952.1">
    <property type="nucleotide sequence ID" value="NZ_CP080764.1"/>
</dbReference>
<dbReference type="InterPro" id="IPR010022">
    <property type="entry name" value="XkdX"/>
</dbReference>
<dbReference type="EMBL" id="CP080764">
    <property type="protein sequence ID" value="QYY41448.1"/>
    <property type="molecule type" value="Genomic_DNA"/>
</dbReference>
<reference evidence="1 2" key="1">
    <citation type="submission" date="2021-08" db="EMBL/GenBank/DDBJ databases">
        <title>Complete genome sequence of the strain Aneurinibacillus thermoaerophilus CCM 8960.</title>
        <authorList>
            <person name="Musilova J."/>
            <person name="Kourilova X."/>
            <person name="Pernicova I."/>
            <person name="Bezdicek M."/>
            <person name="Lengerova M."/>
            <person name="Obruca S."/>
            <person name="Sedlar K."/>
        </authorList>
    </citation>
    <scope>NUCLEOTIDE SEQUENCE [LARGE SCALE GENOMIC DNA]</scope>
    <source>
        <strain evidence="1 2">CCM 8960</strain>
    </source>
</reference>
<dbReference type="Proteomes" id="UP000826616">
    <property type="component" value="Chromosome"/>
</dbReference>
<evidence type="ECO:0000313" key="1">
    <source>
        <dbReference type="EMBL" id="QYY41448.1"/>
    </source>
</evidence>
<protein>
    <submittedName>
        <fullName evidence="1">XkdX family protein</fullName>
    </submittedName>
</protein>
<dbReference type="NCBIfam" id="TIGR01669">
    <property type="entry name" value="phage_XkdX"/>
    <property type="match status" value="1"/>
</dbReference>
<evidence type="ECO:0000313" key="2">
    <source>
        <dbReference type="Proteomes" id="UP000826616"/>
    </source>
</evidence>
<proteinExistence type="predicted"/>
<keyword evidence="2" id="KW-1185">Reference proteome</keyword>
<gene>
    <name evidence="1" type="ORF">K3F53_10890</name>
</gene>
<name>A0ABX8Y704_ANETH</name>